<comment type="caution">
    <text evidence="2">The sequence shown here is derived from an EMBL/GenBank/DDBJ whole genome shotgun (WGS) entry which is preliminary data.</text>
</comment>
<dbReference type="AlphaFoldDB" id="A0A562UQB2"/>
<keyword evidence="3" id="KW-1185">Reference proteome</keyword>
<dbReference type="InterPro" id="IPR000242">
    <property type="entry name" value="PTP_cat"/>
</dbReference>
<dbReference type="SMART" id="SM00404">
    <property type="entry name" value="PTPc_motif"/>
    <property type="match status" value="1"/>
</dbReference>
<dbReference type="SUPFAM" id="SSF52799">
    <property type="entry name" value="(Phosphotyrosine protein) phosphatases II"/>
    <property type="match status" value="1"/>
</dbReference>
<dbReference type="GO" id="GO:0004725">
    <property type="term" value="F:protein tyrosine phosphatase activity"/>
    <property type="evidence" value="ECO:0007669"/>
    <property type="project" value="InterPro"/>
</dbReference>
<organism evidence="2 3">
    <name type="scientific">Stackebrandtia albiflava</name>
    <dbReference type="NCBI Taxonomy" id="406432"/>
    <lineage>
        <taxon>Bacteria</taxon>
        <taxon>Bacillati</taxon>
        <taxon>Actinomycetota</taxon>
        <taxon>Actinomycetes</taxon>
        <taxon>Glycomycetales</taxon>
        <taxon>Glycomycetaceae</taxon>
        <taxon>Stackebrandtia</taxon>
    </lineage>
</organism>
<sequence>MTETWTADTTGLLRFPSGRTIRGRGVMAPMSDGPAPEFGYYMLDAPPTGITWPHVWVPWPDFGLPSDSDVAAEAFHDALRRAATARVEVACAGGHGRTGTALSCIAVLDGVPASEAVEYVRAGYRRTAVETDAQAAFVAAFTASHTA</sequence>
<name>A0A562UQB2_9ACTN</name>
<evidence type="ECO:0000313" key="2">
    <source>
        <dbReference type="EMBL" id="TWJ07796.1"/>
    </source>
</evidence>
<dbReference type="InterPro" id="IPR029021">
    <property type="entry name" value="Prot-tyrosine_phosphatase-like"/>
</dbReference>
<dbReference type="InterPro" id="IPR000387">
    <property type="entry name" value="Tyr_Pase_dom"/>
</dbReference>
<dbReference type="Gene3D" id="3.90.190.10">
    <property type="entry name" value="Protein tyrosine phosphatase superfamily"/>
    <property type="match status" value="1"/>
</dbReference>
<reference evidence="2 3" key="1">
    <citation type="journal article" date="2013" name="Stand. Genomic Sci.">
        <title>Genomic Encyclopedia of Type Strains, Phase I: The one thousand microbial genomes (KMG-I) project.</title>
        <authorList>
            <person name="Kyrpides N.C."/>
            <person name="Woyke T."/>
            <person name="Eisen J.A."/>
            <person name="Garrity G."/>
            <person name="Lilburn T.G."/>
            <person name="Beck B.J."/>
            <person name="Whitman W.B."/>
            <person name="Hugenholtz P."/>
            <person name="Klenk H.P."/>
        </authorList>
    </citation>
    <scope>NUCLEOTIDE SEQUENCE [LARGE SCALE GENOMIC DNA]</scope>
    <source>
        <strain evidence="2 3">DSM 45044</strain>
    </source>
</reference>
<dbReference type="PANTHER" id="PTHR23339">
    <property type="entry name" value="TYROSINE SPECIFIC PROTEIN PHOSPHATASE AND DUAL SPECIFICITY PROTEIN PHOSPHATASE"/>
    <property type="match status" value="1"/>
</dbReference>
<gene>
    <name evidence="2" type="ORF">LX16_4960</name>
</gene>
<feature type="domain" description="Tyrosine specific protein phosphatases" evidence="1">
    <location>
        <begin position="73"/>
        <end position="121"/>
    </location>
</feature>
<dbReference type="InterPro" id="IPR003595">
    <property type="entry name" value="Tyr_Pase_cat"/>
</dbReference>
<dbReference type="EMBL" id="VLLL01000010">
    <property type="protein sequence ID" value="TWJ07796.1"/>
    <property type="molecule type" value="Genomic_DNA"/>
</dbReference>
<evidence type="ECO:0000259" key="1">
    <source>
        <dbReference type="PROSITE" id="PS50056"/>
    </source>
</evidence>
<dbReference type="Pfam" id="PF00102">
    <property type="entry name" value="Y_phosphatase"/>
    <property type="match status" value="1"/>
</dbReference>
<evidence type="ECO:0000313" key="3">
    <source>
        <dbReference type="Proteomes" id="UP000321617"/>
    </source>
</evidence>
<dbReference type="Proteomes" id="UP000321617">
    <property type="component" value="Unassembled WGS sequence"/>
</dbReference>
<dbReference type="InterPro" id="IPR050561">
    <property type="entry name" value="PTP"/>
</dbReference>
<dbReference type="RefSeq" id="WP_147144045.1">
    <property type="nucleotide sequence ID" value="NZ_BAABIJ010000006.1"/>
</dbReference>
<dbReference type="PROSITE" id="PS50056">
    <property type="entry name" value="TYR_PHOSPHATASE_2"/>
    <property type="match status" value="1"/>
</dbReference>
<proteinExistence type="predicted"/>
<accession>A0A562UQB2</accession>
<dbReference type="OrthoDB" id="2629679at2"/>
<protein>
    <submittedName>
        <fullName evidence="2">Protein-tyrosine phosphatase</fullName>
    </submittedName>
</protein>